<gene>
    <name evidence="2" type="ordered locus">RBRH_01707</name>
</gene>
<name>E5APL2_MYCRK</name>
<sequence>MSCAPLLLARHREEPNSMNTLVQQWSGPWLDMRLQMPQADAKSDAQSDQLPPHLSLLGLFYLDSESKNSNVGDSDAQANTWAPPTQTAHDGTQANRSSTASNTPSSSEKSDASAFGNRAFVIHAPFVTVNDEQDGSDDDATIVDGADTDTDTTECCGDDEFVQVDPKYATLDNFIDQYEGDDLSKWNDMASAGQCIALERPIAAVQILSGKVDGATDEMKQAALQYVNDNPSLQSALQRTGALKSDGTVDQGKMGDFLNSVHKNLEQADNNIQEYMKKHPDADPDSLATARSAALLQAYIAITGESTGHQDAGGKNHSYNGGKGGGMVATKEQVFNLTKNDGFADAVKNSAKALSTNGGFDALDRAGVDKATNKADNLINDDNLTSFIKDEAPTDEQSDLSFLKDAGLKNITANTDISTLNQDIFAHPGNYTAEQKAAVMCKLMQTLINVQAGGSDHLRNVDETVKVLSQDIQTLAKDPAVGEYLKKNLPPEMESLAQLFEKAGGGAASSGGAEGTDSSGNGSSSANPTDIIDTIKDAVKGTKDVGSWVARGAGAAGEAAAETGEVATKIATTAARVAGNVAGEAVAGIVGAVSTVLDALGPIGEIAGVIATIVSAIVEAVHKKQNQEKFADNVNPTLQQFGIPLPT</sequence>
<evidence type="ECO:0000256" key="1">
    <source>
        <dbReference type="SAM" id="MobiDB-lite"/>
    </source>
</evidence>
<feature type="compositionally biased region" description="Polar residues" evidence="1">
    <location>
        <begin position="68"/>
        <end position="96"/>
    </location>
</feature>
<proteinExistence type="predicted"/>
<evidence type="ECO:0000313" key="2">
    <source>
        <dbReference type="EMBL" id="CBW74544.1"/>
    </source>
</evidence>
<reference evidence="2 3" key="1">
    <citation type="journal article" date="2011" name="J. Bacteriol.">
        <title>Complete genome sequence of Burkholderia rhizoxinica, an endosymbiont of Rhizopus microsporus.</title>
        <authorList>
            <person name="Lackner G."/>
            <person name="Moebius N."/>
            <person name="Partida-Martinez L."/>
            <person name="Hertweck C."/>
        </authorList>
    </citation>
    <scope>NUCLEOTIDE SEQUENCE [LARGE SCALE GENOMIC DNA]</scope>
    <source>
        <strain evidence="3">DSM 19002 / CIP 109453 / HKI 454</strain>
    </source>
</reference>
<dbReference type="Proteomes" id="UP000007437">
    <property type="component" value="Chromosome"/>
</dbReference>
<feature type="region of interest" description="Disordered" evidence="1">
    <location>
        <begin position="505"/>
        <end position="530"/>
    </location>
</feature>
<accession>E5APL2</accession>
<dbReference type="HOGENOM" id="CLU_423171_0_0_4"/>
<dbReference type="STRING" id="882378.RBRH_01707"/>
<evidence type="ECO:0000313" key="3">
    <source>
        <dbReference type="Proteomes" id="UP000007437"/>
    </source>
</evidence>
<dbReference type="AlphaFoldDB" id="E5APL2"/>
<feature type="compositionally biased region" description="Gly residues" evidence="1">
    <location>
        <begin position="505"/>
        <end position="514"/>
    </location>
</feature>
<protein>
    <submittedName>
        <fullName evidence="2">Pathogenicity locus protein hrpK</fullName>
    </submittedName>
</protein>
<feature type="region of interest" description="Disordered" evidence="1">
    <location>
        <begin position="68"/>
        <end position="112"/>
    </location>
</feature>
<dbReference type="eggNOG" id="ENOG502ZB52">
    <property type="taxonomic scope" value="Bacteria"/>
</dbReference>
<dbReference type="KEGG" id="brh:RBRH_01707"/>
<feature type="compositionally biased region" description="Low complexity" evidence="1">
    <location>
        <begin position="97"/>
        <end position="107"/>
    </location>
</feature>
<dbReference type="Pfam" id="PF16937">
    <property type="entry name" value="T3SS_HrpK1"/>
    <property type="match status" value="1"/>
</dbReference>
<organism evidence="2 3">
    <name type="scientific">Mycetohabitans rhizoxinica (strain DSM 19002 / CIP 109453 / HKI 454)</name>
    <name type="common">Paraburkholderia rhizoxinica</name>
    <dbReference type="NCBI Taxonomy" id="882378"/>
    <lineage>
        <taxon>Bacteria</taxon>
        <taxon>Pseudomonadati</taxon>
        <taxon>Pseudomonadota</taxon>
        <taxon>Betaproteobacteria</taxon>
        <taxon>Burkholderiales</taxon>
        <taxon>Burkholderiaceae</taxon>
        <taxon>Mycetohabitans</taxon>
    </lineage>
</organism>
<dbReference type="InterPro" id="IPR031613">
    <property type="entry name" value="HrpK"/>
</dbReference>
<dbReference type="EMBL" id="FR687359">
    <property type="protein sequence ID" value="CBW74544.1"/>
    <property type="molecule type" value="Genomic_DNA"/>
</dbReference>